<feature type="transmembrane region" description="Helical" evidence="1">
    <location>
        <begin position="73"/>
        <end position="94"/>
    </location>
</feature>
<dbReference type="Proteomes" id="UP000281343">
    <property type="component" value="Unassembled WGS sequence"/>
</dbReference>
<feature type="transmembrane region" description="Helical" evidence="1">
    <location>
        <begin position="142"/>
        <end position="164"/>
    </location>
</feature>
<evidence type="ECO:0008006" key="4">
    <source>
        <dbReference type="Google" id="ProtNLM"/>
    </source>
</evidence>
<dbReference type="EMBL" id="RCNT01000012">
    <property type="protein sequence ID" value="RMA40756.1"/>
    <property type="molecule type" value="Genomic_DNA"/>
</dbReference>
<gene>
    <name evidence="2" type="ORF">D9R08_18105</name>
</gene>
<evidence type="ECO:0000313" key="3">
    <source>
        <dbReference type="Proteomes" id="UP000281343"/>
    </source>
</evidence>
<proteinExistence type="predicted"/>
<evidence type="ECO:0000256" key="1">
    <source>
        <dbReference type="SAM" id="Phobius"/>
    </source>
</evidence>
<feature type="transmembrane region" description="Helical" evidence="1">
    <location>
        <begin position="20"/>
        <end position="39"/>
    </location>
</feature>
<dbReference type="OrthoDB" id="7347542at2"/>
<evidence type="ECO:0000313" key="2">
    <source>
        <dbReference type="EMBL" id="RMA40756.1"/>
    </source>
</evidence>
<sequence>MTATTTPTAGSASLPAINLHTLALILISGAAGTLAFDLWGKAISPMLGFAQLAPVGLARGFLGALGLPNGAAAGNFMHLFLVGAIAYPVGWLFIARPVIARILPGLHWVIGSAIYGAGLWVFAIGGITMIAGLPFFLGFTGITWVALAGHVFYAIAAAAAVVYLDRQRSR</sequence>
<comment type="caution">
    <text evidence="2">The sequence shown here is derived from an EMBL/GenBank/DDBJ whole genome shotgun (WGS) entry which is preliminary data.</text>
</comment>
<keyword evidence="1" id="KW-1133">Transmembrane helix</keyword>
<keyword evidence="1" id="KW-0472">Membrane</keyword>
<accession>A0A3L9Y3S4</accession>
<reference evidence="2 3" key="1">
    <citation type="submission" date="2018-10" db="EMBL/GenBank/DDBJ databases">
        <authorList>
            <person name="Jung H.S."/>
            <person name="Jeon C.O."/>
        </authorList>
    </citation>
    <scope>NUCLEOTIDE SEQUENCE [LARGE SCALE GENOMIC DNA]</scope>
    <source>
        <strain evidence="2 3">MA-7-27</strain>
    </source>
</reference>
<feature type="transmembrane region" description="Helical" evidence="1">
    <location>
        <begin position="106"/>
        <end position="136"/>
    </location>
</feature>
<protein>
    <recommendedName>
        <fullName evidence="4">DUF1440 domain-containing protein</fullName>
    </recommendedName>
</protein>
<name>A0A3L9Y3S4_9RHOB</name>
<organism evidence="2 3">
    <name type="scientific">Rhodophyticola porphyridii</name>
    <dbReference type="NCBI Taxonomy" id="1852017"/>
    <lineage>
        <taxon>Bacteria</taxon>
        <taxon>Pseudomonadati</taxon>
        <taxon>Pseudomonadota</taxon>
        <taxon>Alphaproteobacteria</taxon>
        <taxon>Rhodobacterales</taxon>
        <taxon>Roseobacteraceae</taxon>
        <taxon>Rhodophyticola</taxon>
    </lineage>
</organism>
<keyword evidence="3" id="KW-1185">Reference proteome</keyword>
<dbReference type="RefSeq" id="WP_121899548.1">
    <property type="nucleotide sequence ID" value="NZ_RCNT01000012.1"/>
</dbReference>
<keyword evidence="1" id="KW-0812">Transmembrane</keyword>
<dbReference type="AlphaFoldDB" id="A0A3L9Y3S4"/>